<dbReference type="Pfam" id="PF01458">
    <property type="entry name" value="SUFBD_core"/>
    <property type="match status" value="1"/>
</dbReference>
<feature type="domain" description="SUF system FeS cluster assembly SufBD core" evidence="1">
    <location>
        <begin position="2"/>
        <end position="57"/>
    </location>
</feature>
<dbReference type="GO" id="GO:0016226">
    <property type="term" value="P:iron-sulfur cluster assembly"/>
    <property type="evidence" value="ECO:0007669"/>
    <property type="project" value="InterPro"/>
</dbReference>
<sequence length="67" mass="7348">IEPHAKGSVNPLLIIDENDVQAGHAASVGQYDEEALYYLLSRGLVEADAKQILINNFMEPVLPKETV</sequence>
<dbReference type="AlphaFoldDB" id="A0A2W2EAM8"/>
<dbReference type="InterPro" id="IPR000825">
    <property type="entry name" value="SUF_FeS_clus_asmbl_SufBD_core"/>
</dbReference>
<evidence type="ECO:0000259" key="1">
    <source>
        <dbReference type="Pfam" id="PF01458"/>
    </source>
</evidence>
<name>A0A2W2EAM8_9ACTN</name>
<proteinExistence type="predicted"/>
<dbReference type="InterPro" id="IPR037284">
    <property type="entry name" value="SUF_FeS_clus_asmbl_SufBD_sf"/>
</dbReference>
<dbReference type="InterPro" id="IPR055346">
    <property type="entry name" value="Fe-S_cluster_assembly_SufBD"/>
</dbReference>
<dbReference type="PANTHER" id="PTHR43575">
    <property type="entry name" value="PROTEIN ABCI7, CHLOROPLASTIC"/>
    <property type="match status" value="1"/>
</dbReference>
<reference evidence="2 3" key="1">
    <citation type="submission" date="2018-01" db="EMBL/GenBank/DDBJ databases">
        <title>Draft genome sequence of Sphaerisporangium sp. 7K107.</title>
        <authorList>
            <person name="Sahin N."/>
            <person name="Saygin H."/>
            <person name="Ay H."/>
        </authorList>
    </citation>
    <scope>NUCLEOTIDE SEQUENCE [LARGE SCALE GENOMIC DNA]</scope>
    <source>
        <strain evidence="2 3">7K107</strain>
    </source>
</reference>
<organism evidence="2 3">
    <name type="scientific">Spongiactinospora gelatinilytica</name>
    <dbReference type="NCBI Taxonomy" id="2666298"/>
    <lineage>
        <taxon>Bacteria</taxon>
        <taxon>Bacillati</taxon>
        <taxon>Actinomycetota</taxon>
        <taxon>Actinomycetes</taxon>
        <taxon>Streptosporangiales</taxon>
        <taxon>Streptosporangiaceae</taxon>
        <taxon>Spongiactinospora</taxon>
    </lineage>
</organism>
<comment type="caution">
    <text evidence="2">The sequence shown here is derived from an EMBL/GenBank/DDBJ whole genome shotgun (WGS) entry which is preliminary data.</text>
</comment>
<dbReference type="EMBL" id="POUA01000858">
    <property type="protein sequence ID" value="PZG13809.1"/>
    <property type="molecule type" value="Genomic_DNA"/>
</dbReference>
<dbReference type="Proteomes" id="UP000248544">
    <property type="component" value="Unassembled WGS sequence"/>
</dbReference>
<evidence type="ECO:0000313" key="3">
    <source>
        <dbReference type="Proteomes" id="UP000248544"/>
    </source>
</evidence>
<feature type="non-terminal residue" evidence="2">
    <location>
        <position position="1"/>
    </location>
</feature>
<dbReference type="SUPFAM" id="SSF101960">
    <property type="entry name" value="Stabilizer of iron transporter SufD"/>
    <property type="match status" value="1"/>
</dbReference>
<keyword evidence="3" id="KW-1185">Reference proteome</keyword>
<protein>
    <recommendedName>
        <fullName evidence="1">SUF system FeS cluster assembly SufBD core domain-containing protein</fullName>
    </recommendedName>
</protein>
<evidence type="ECO:0000313" key="2">
    <source>
        <dbReference type="EMBL" id="PZG13809.1"/>
    </source>
</evidence>
<dbReference type="PANTHER" id="PTHR43575:SF1">
    <property type="entry name" value="PROTEIN ABCI7, CHLOROPLASTIC"/>
    <property type="match status" value="1"/>
</dbReference>
<accession>A0A2W2EAM8</accession>
<gene>
    <name evidence="2" type="ORF">C1I98_39705</name>
</gene>